<organism evidence="2">
    <name type="scientific">Anguilla anguilla</name>
    <name type="common">European freshwater eel</name>
    <name type="synonym">Muraena anguilla</name>
    <dbReference type="NCBI Taxonomy" id="7936"/>
    <lineage>
        <taxon>Eukaryota</taxon>
        <taxon>Metazoa</taxon>
        <taxon>Chordata</taxon>
        <taxon>Craniata</taxon>
        <taxon>Vertebrata</taxon>
        <taxon>Euteleostomi</taxon>
        <taxon>Actinopterygii</taxon>
        <taxon>Neopterygii</taxon>
        <taxon>Teleostei</taxon>
        <taxon>Anguilliformes</taxon>
        <taxon>Anguillidae</taxon>
        <taxon>Anguilla</taxon>
    </lineage>
</organism>
<dbReference type="AlphaFoldDB" id="A0A0E9WV42"/>
<reference evidence="2" key="1">
    <citation type="submission" date="2014-11" db="EMBL/GenBank/DDBJ databases">
        <authorList>
            <person name="Amaro Gonzalez C."/>
        </authorList>
    </citation>
    <scope>NUCLEOTIDE SEQUENCE</scope>
</reference>
<name>A0A0E9WV42_ANGAN</name>
<feature type="compositionally biased region" description="Basic residues" evidence="1">
    <location>
        <begin position="1"/>
        <end position="18"/>
    </location>
</feature>
<accession>A0A0E9WV42</accession>
<proteinExistence type="predicted"/>
<feature type="region of interest" description="Disordered" evidence="1">
    <location>
        <begin position="1"/>
        <end position="26"/>
    </location>
</feature>
<protein>
    <submittedName>
        <fullName evidence="2">Uncharacterized protein</fullName>
    </submittedName>
</protein>
<evidence type="ECO:0000313" key="2">
    <source>
        <dbReference type="EMBL" id="JAH94279.1"/>
    </source>
</evidence>
<evidence type="ECO:0000256" key="1">
    <source>
        <dbReference type="SAM" id="MobiDB-lite"/>
    </source>
</evidence>
<sequence>MRCAPKHVPKTQKTKTKCGSRTTSLSGTKRVTSPLIFFFPHSLCTRPVLSTRYSQLKPLSSEMFLRRSGPLQLPHFLKMSVGLTMEARVQPGLVRTLFLLGQFRK</sequence>
<reference evidence="2" key="2">
    <citation type="journal article" date="2015" name="Fish Shellfish Immunol.">
        <title>Early steps in the European eel (Anguilla anguilla)-Vibrio vulnificus interaction in the gills: Role of the RtxA13 toxin.</title>
        <authorList>
            <person name="Callol A."/>
            <person name="Pajuelo D."/>
            <person name="Ebbesson L."/>
            <person name="Teles M."/>
            <person name="MacKenzie S."/>
            <person name="Amaro C."/>
        </authorList>
    </citation>
    <scope>NUCLEOTIDE SEQUENCE</scope>
</reference>
<dbReference type="EMBL" id="GBXM01014298">
    <property type="protein sequence ID" value="JAH94279.1"/>
    <property type="molecule type" value="Transcribed_RNA"/>
</dbReference>